<reference evidence="10 11" key="1">
    <citation type="submission" date="2021-02" db="EMBL/GenBank/DDBJ databases">
        <title>Genome assembly of Pseudopithomyces chartarum.</title>
        <authorList>
            <person name="Jauregui R."/>
            <person name="Singh J."/>
            <person name="Voisey C."/>
        </authorList>
    </citation>
    <scope>NUCLEOTIDE SEQUENCE [LARGE SCALE GENOMIC DNA]</scope>
    <source>
        <strain evidence="10 11">AGR01</strain>
    </source>
</reference>
<dbReference type="GO" id="GO:0051539">
    <property type="term" value="F:4 iron, 4 sulfur cluster binding"/>
    <property type="evidence" value="ECO:0007669"/>
    <property type="project" value="UniProtKB-KW"/>
</dbReference>
<evidence type="ECO:0000256" key="2">
    <source>
        <dbReference type="ARBA" id="ARBA00022485"/>
    </source>
</evidence>
<evidence type="ECO:0000256" key="7">
    <source>
        <dbReference type="ARBA" id="ARBA00023014"/>
    </source>
</evidence>
<protein>
    <recommendedName>
        <fullName evidence="9">Radical SAM core domain-containing protein</fullName>
    </recommendedName>
</protein>
<gene>
    <name evidence="10" type="ORF">GRF29_19g2498285</name>
</gene>
<dbReference type="NCBIfam" id="TIGR00238">
    <property type="entry name" value="KamA family radical SAM protein"/>
    <property type="match status" value="1"/>
</dbReference>
<dbReference type="InterPro" id="IPR058240">
    <property type="entry name" value="rSAM_sf"/>
</dbReference>
<dbReference type="GO" id="GO:0046872">
    <property type="term" value="F:metal ion binding"/>
    <property type="evidence" value="ECO:0007669"/>
    <property type="project" value="UniProtKB-KW"/>
</dbReference>
<dbReference type="PROSITE" id="PS51918">
    <property type="entry name" value="RADICAL_SAM"/>
    <property type="match status" value="1"/>
</dbReference>
<dbReference type="PANTHER" id="PTHR30538">
    <property type="entry name" value="LYSINE 2,3-AMINOMUTASE-RELATED"/>
    <property type="match status" value="1"/>
</dbReference>
<dbReference type="Gene3D" id="3.20.20.70">
    <property type="entry name" value="Aldolase class I"/>
    <property type="match status" value="1"/>
</dbReference>
<sequence length="754" mass="83727">MPEIACFLLSNVNLHGMLPIMLPIGTAPNSPPNEKVNHPSLASPRTYTHAHTIFSSSLRPLASGCSRRYHSPIASIPRYLNVKASSPPLIMAQGLLRVQQVAGNRLKQTLSQPRLHIHARVYPAEGNGRLTPHPRLSLGVHQNRRRATLAQLEVDRYEPSTNAYPTNNAKVFEWIDTPSRKADSNQILAEVNPAKEPNSPAQSLSQDELSIPVKSETEPSKDESQCFWSAVPQWSDITPEDFNSQYWQTRNSVDKKKIERFLLAVLPSGILPPSENPLLQHIRTKDDFIQEAKAALEMAPMTIKLSPYILSCINWNDPLNDPIRLQFIPLKSGIIPDHSSLTLDSLGEEEDSPVPGLVHRYPGKVLFLSTSICPVYCSFCTRAYAVGPETSSTDKKPQKPSKERWENMFKYIENDESIKDVVVSGGDTYMLAPDHLKLIGERLLSIGHVRRFRIASKGLAVNPCRILDDKDAWASTLVDLAKKGRELGKQVCWHTHFNHPNEITWVTKKAALRLCQQGLVIRNQSVLLKGVNDDAETMGTLIKTLADMNIEPYYVYICDLVKGVEHLRTPLRTLLNLDKELRGTLTGFMMPDFVVDLPGGGGKRLAHTFETYNEKTGVSTWRAPGLPDIKGQQTYTYYDPSPWEATKENVLKMRQQQDLMHKHRSTRLADLENLKNQDVPKHKILGSCMSGTGTMDAIPATAPSTASSETSISKAGKIGEIFKPSGAIPPTVIIPPTTMSSHTVSLSAASHSGN</sequence>
<dbReference type="GO" id="GO:0003824">
    <property type="term" value="F:catalytic activity"/>
    <property type="evidence" value="ECO:0007669"/>
    <property type="project" value="InterPro"/>
</dbReference>
<keyword evidence="6" id="KW-0408">Iron</keyword>
<dbReference type="InterPro" id="IPR013785">
    <property type="entry name" value="Aldolase_TIM"/>
</dbReference>
<organism evidence="10 11">
    <name type="scientific">Pseudopithomyces chartarum</name>
    <dbReference type="NCBI Taxonomy" id="1892770"/>
    <lineage>
        <taxon>Eukaryota</taxon>
        <taxon>Fungi</taxon>
        <taxon>Dikarya</taxon>
        <taxon>Ascomycota</taxon>
        <taxon>Pezizomycotina</taxon>
        <taxon>Dothideomycetes</taxon>
        <taxon>Pleosporomycetidae</taxon>
        <taxon>Pleosporales</taxon>
        <taxon>Massarineae</taxon>
        <taxon>Didymosphaeriaceae</taxon>
        <taxon>Pseudopithomyces</taxon>
    </lineage>
</organism>
<evidence type="ECO:0000256" key="4">
    <source>
        <dbReference type="ARBA" id="ARBA00022723"/>
    </source>
</evidence>
<feature type="compositionally biased region" description="Polar residues" evidence="8">
    <location>
        <begin position="199"/>
        <end position="208"/>
    </location>
</feature>
<comment type="caution">
    <text evidence="10">The sequence shown here is derived from an EMBL/GenBank/DDBJ whole genome shotgun (WGS) entry which is preliminary data.</text>
</comment>
<name>A0AAN6M3Q4_9PLEO</name>
<feature type="domain" description="Radical SAM core" evidence="9">
    <location>
        <begin position="360"/>
        <end position="592"/>
    </location>
</feature>
<dbReference type="SFLD" id="SFLDG01070">
    <property type="entry name" value="PLP-dependent"/>
    <property type="match status" value="1"/>
</dbReference>
<keyword evidence="3" id="KW-0949">S-adenosyl-L-methionine</keyword>
<dbReference type="PANTHER" id="PTHR30538:SF0">
    <property type="entry name" value="L-LYSINE 2,3-AMINOMUTASE AQ_1632-RELATED"/>
    <property type="match status" value="1"/>
</dbReference>
<dbReference type="EMBL" id="WVTA01000003">
    <property type="protein sequence ID" value="KAK3215188.1"/>
    <property type="molecule type" value="Genomic_DNA"/>
</dbReference>
<keyword evidence="7" id="KW-0411">Iron-sulfur</keyword>
<evidence type="ECO:0000256" key="5">
    <source>
        <dbReference type="ARBA" id="ARBA00022898"/>
    </source>
</evidence>
<evidence type="ECO:0000259" key="9">
    <source>
        <dbReference type="PROSITE" id="PS51918"/>
    </source>
</evidence>
<comment type="cofactor">
    <cofactor evidence="1">
        <name>pyridoxal 5'-phosphate</name>
        <dbReference type="ChEBI" id="CHEBI:597326"/>
    </cofactor>
</comment>
<dbReference type="Proteomes" id="UP001280581">
    <property type="component" value="Unassembled WGS sequence"/>
</dbReference>
<dbReference type="CDD" id="cd01335">
    <property type="entry name" value="Radical_SAM"/>
    <property type="match status" value="1"/>
</dbReference>
<keyword evidence="5" id="KW-0663">Pyridoxal phosphate</keyword>
<keyword evidence="2" id="KW-0004">4Fe-4S</keyword>
<dbReference type="SFLD" id="SFLDS00029">
    <property type="entry name" value="Radical_SAM"/>
    <property type="match status" value="1"/>
</dbReference>
<keyword evidence="11" id="KW-1185">Reference proteome</keyword>
<accession>A0AAN6M3Q4</accession>
<evidence type="ECO:0000256" key="6">
    <source>
        <dbReference type="ARBA" id="ARBA00023004"/>
    </source>
</evidence>
<dbReference type="AlphaFoldDB" id="A0AAN6M3Q4"/>
<keyword evidence="4" id="KW-0479">Metal-binding</keyword>
<dbReference type="InterPro" id="IPR003739">
    <property type="entry name" value="Lys_aminomutase/Glu_NH3_mut"/>
</dbReference>
<proteinExistence type="predicted"/>
<dbReference type="SUPFAM" id="SSF102114">
    <property type="entry name" value="Radical SAM enzymes"/>
    <property type="match status" value="1"/>
</dbReference>
<evidence type="ECO:0000256" key="8">
    <source>
        <dbReference type="SAM" id="MobiDB-lite"/>
    </source>
</evidence>
<evidence type="ECO:0000313" key="10">
    <source>
        <dbReference type="EMBL" id="KAK3215188.1"/>
    </source>
</evidence>
<evidence type="ECO:0000313" key="11">
    <source>
        <dbReference type="Proteomes" id="UP001280581"/>
    </source>
</evidence>
<feature type="region of interest" description="Disordered" evidence="8">
    <location>
        <begin position="192"/>
        <end position="222"/>
    </location>
</feature>
<evidence type="ECO:0000256" key="1">
    <source>
        <dbReference type="ARBA" id="ARBA00001933"/>
    </source>
</evidence>
<dbReference type="InterPro" id="IPR007197">
    <property type="entry name" value="rSAM"/>
</dbReference>
<evidence type="ECO:0000256" key="3">
    <source>
        <dbReference type="ARBA" id="ARBA00022691"/>
    </source>
</evidence>